<dbReference type="SUPFAM" id="SSF57667">
    <property type="entry name" value="beta-beta-alpha zinc fingers"/>
    <property type="match status" value="1"/>
</dbReference>
<dbReference type="OrthoDB" id="6772902at2759"/>
<gene>
    <name evidence="3" type="ORF">PHYEVI_LOCUS10899</name>
</gene>
<dbReference type="PROSITE" id="PS00028">
    <property type="entry name" value="ZINC_FINGER_C2H2_1"/>
    <property type="match status" value="1"/>
</dbReference>
<proteinExistence type="predicted"/>
<reference evidence="3" key="1">
    <citation type="submission" date="2022-01" db="EMBL/GenBank/DDBJ databases">
        <authorList>
            <person name="King R."/>
        </authorList>
    </citation>
    <scope>NUCLEOTIDE SEQUENCE</scope>
</reference>
<accession>A0A9N9TTZ6</accession>
<dbReference type="InterPro" id="IPR036236">
    <property type="entry name" value="Znf_C2H2_sf"/>
</dbReference>
<keyword evidence="4" id="KW-1185">Reference proteome</keyword>
<evidence type="ECO:0000313" key="3">
    <source>
        <dbReference type="EMBL" id="CAG9864648.1"/>
    </source>
</evidence>
<keyword evidence="1" id="KW-0479">Metal-binding</keyword>
<evidence type="ECO:0000313" key="4">
    <source>
        <dbReference type="Proteomes" id="UP001153712"/>
    </source>
</evidence>
<protein>
    <recommendedName>
        <fullName evidence="2">C2H2-type domain-containing protein</fullName>
    </recommendedName>
</protein>
<evidence type="ECO:0000256" key="1">
    <source>
        <dbReference type="PROSITE-ProRule" id="PRU00042"/>
    </source>
</evidence>
<dbReference type="PROSITE" id="PS50157">
    <property type="entry name" value="ZINC_FINGER_C2H2_2"/>
    <property type="match status" value="1"/>
</dbReference>
<feature type="domain" description="C2H2-type" evidence="2">
    <location>
        <begin position="84"/>
        <end position="112"/>
    </location>
</feature>
<dbReference type="EMBL" id="OU900101">
    <property type="protein sequence ID" value="CAG9864648.1"/>
    <property type="molecule type" value="Genomic_DNA"/>
</dbReference>
<keyword evidence="1" id="KW-0862">Zinc</keyword>
<dbReference type="Proteomes" id="UP001153712">
    <property type="component" value="Chromosome 8"/>
</dbReference>
<dbReference type="AlphaFoldDB" id="A0A9N9TTZ6"/>
<dbReference type="GO" id="GO:0008270">
    <property type="term" value="F:zinc ion binding"/>
    <property type="evidence" value="ECO:0007669"/>
    <property type="project" value="UniProtKB-KW"/>
</dbReference>
<dbReference type="InterPro" id="IPR013087">
    <property type="entry name" value="Znf_C2H2_type"/>
</dbReference>
<keyword evidence="1" id="KW-0863">Zinc-finger</keyword>
<sequence length="119" mass="14198">MTWDGRHDLGYKHKCDCGRSYKQLHTLRRHKKYECGTVPAFRCPFCGSMHKHRFDMNKHIKNAYLAKSTLRRHLKLECGKNPTHECRICGLFFKHKHRLVSHLKSWHLPEDSKNALPFE</sequence>
<organism evidence="3 4">
    <name type="scientific">Phyllotreta striolata</name>
    <name type="common">Striped flea beetle</name>
    <name type="synonym">Crioceris striolata</name>
    <dbReference type="NCBI Taxonomy" id="444603"/>
    <lineage>
        <taxon>Eukaryota</taxon>
        <taxon>Metazoa</taxon>
        <taxon>Ecdysozoa</taxon>
        <taxon>Arthropoda</taxon>
        <taxon>Hexapoda</taxon>
        <taxon>Insecta</taxon>
        <taxon>Pterygota</taxon>
        <taxon>Neoptera</taxon>
        <taxon>Endopterygota</taxon>
        <taxon>Coleoptera</taxon>
        <taxon>Polyphaga</taxon>
        <taxon>Cucujiformia</taxon>
        <taxon>Chrysomeloidea</taxon>
        <taxon>Chrysomelidae</taxon>
        <taxon>Galerucinae</taxon>
        <taxon>Alticini</taxon>
        <taxon>Phyllotreta</taxon>
    </lineage>
</organism>
<name>A0A9N9TTZ6_PHYSR</name>
<evidence type="ECO:0000259" key="2">
    <source>
        <dbReference type="PROSITE" id="PS50157"/>
    </source>
</evidence>